<feature type="domain" description="PRD" evidence="2">
    <location>
        <begin position="172"/>
        <end position="272"/>
    </location>
</feature>
<dbReference type="EMBL" id="CP049887">
    <property type="protein sequence ID" value="QIL48678.1"/>
    <property type="molecule type" value="Genomic_DNA"/>
</dbReference>
<dbReference type="Gene3D" id="1.10.1790.10">
    <property type="entry name" value="PRD domain"/>
    <property type="match status" value="2"/>
</dbReference>
<keyword evidence="4" id="KW-1185">Reference proteome</keyword>
<dbReference type="KEGG" id="vhy:G7082_09250"/>
<gene>
    <name evidence="3" type="ORF">G7082_09250</name>
</gene>
<dbReference type="InterPro" id="IPR036650">
    <property type="entry name" value="CAT_RNA-bd_dom_sf"/>
</dbReference>
<dbReference type="SUPFAM" id="SSF50151">
    <property type="entry name" value="SacY-like RNA-binding domain"/>
    <property type="match status" value="1"/>
</dbReference>
<dbReference type="Pfam" id="PF00874">
    <property type="entry name" value="PRD"/>
    <property type="match status" value="2"/>
</dbReference>
<dbReference type="PANTHER" id="PTHR30185">
    <property type="entry name" value="CRYPTIC BETA-GLUCOSIDE BGL OPERON ANTITERMINATOR"/>
    <property type="match status" value="1"/>
</dbReference>
<sequence length="272" mass="31466">MVKIRKILNNNAIIVAEESGVDCIWIGSGIGFKKRIGDYPEEKKIERRFILDKSQQSEEINHLLGSISMDYLKITIDIVDYAKENLTEELSNSLYISLADHIANAIDLNKKGLATGTELSWEVKKLYPRESKIAKRAIEMIEEQTSVTFNEFEVGNIALHLINAQMKNASSKDDTSQKIKDILTIVRIHNKIDLDSESLAYDRFVTHLRFFFKRMDSRKFSNRENPLTQEVKGRYPNSFATMKLIEDYLEVELDQDEQLYLCLHIQKLIEKS</sequence>
<dbReference type="InterPro" id="IPR011608">
    <property type="entry name" value="PRD"/>
</dbReference>
<dbReference type="InterPro" id="IPR004341">
    <property type="entry name" value="CAT_RNA-bd_dom"/>
</dbReference>
<dbReference type="Pfam" id="PF03123">
    <property type="entry name" value="CAT_RBD"/>
    <property type="match status" value="1"/>
</dbReference>
<evidence type="ECO:0000313" key="3">
    <source>
        <dbReference type="EMBL" id="QIL48678.1"/>
    </source>
</evidence>
<name>A0A6G8AUD0_9ENTE</name>
<dbReference type="GO" id="GO:0003723">
    <property type="term" value="F:RNA binding"/>
    <property type="evidence" value="ECO:0007669"/>
    <property type="project" value="InterPro"/>
</dbReference>
<dbReference type="PANTHER" id="PTHR30185:SF15">
    <property type="entry name" value="CRYPTIC BETA-GLUCOSIDE BGL OPERON ANTITERMINATOR"/>
    <property type="match status" value="1"/>
</dbReference>
<dbReference type="Gene3D" id="2.30.24.10">
    <property type="entry name" value="CAT RNA-binding domain"/>
    <property type="match status" value="1"/>
</dbReference>
<dbReference type="SMART" id="SM01061">
    <property type="entry name" value="CAT_RBD"/>
    <property type="match status" value="1"/>
</dbReference>
<dbReference type="AlphaFoldDB" id="A0A6G8AUD0"/>
<evidence type="ECO:0000256" key="1">
    <source>
        <dbReference type="ARBA" id="ARBA00022737"/>
    </source>
</evidence>
<reference evidence="3 4" key="1">
    <citation type="submission" date="2020-03" db="EMBL/GenBank/DDBJ databases">
        <title>Vagococcus sp. nov., isolated from beetles.</title>
        <authorList>
            <person name="Hyun D.-W."/>
            <person name="Bae J.-W."/>
        </authorList>
    </citation>
    <scope>NUCLEOTIDE SEQUENCE [LARGE SCALE GENOMIC DNA]</scope>
    <source>
        <strain evidence="3 4">HDW17B</strain>
    </source>
</reference>
<dbReference type="InterPro" id="IPR050661">
    <property type="entry name" value="BglG_antiterminators"/>
</dbReference>
<dbReference type="Proteomes" id="UP000501747">
    <property type="component" value="Chromosome"/>
</dbReference>
<dbReference type="GO" id="GO:0006355">
    <property type="term" value="P:regulation of DNA-templated transcription"/>
    <property type="evidence" value="ECO:0007669"/>
    <property type="project" value="InterPro"/>
</dbReference>
<dbReference type="InterPro" id="IPR036634">
    <property type="entry name" value="PRD_sf"/>
</dbReference>
<protein>
    <submittedName>
        <fullName evidence="3">PRD domain-containing protein</fullName>
    </submittedName>
</protein>
<organism evidence="3 4">
    <name type="scientific">Vagococcus hydrophili</name>
    <dbReference type="NCBI Taxonomy" id="2714947"/>
    <lineage>
        <taxon>Bacteria</taxon>
        <taxon>Bacillati</taxon>
        <taxon>Bacillota</taxon>
        <taxon>Bacilli</taxon>
        <taxon>Lactobacillales</taxon>
        <taxon>Enterococcaceae</taxon>
        <taxon>Vagococcus</taxon>
    </lineage>
</organism>
<dbReference type="PROSITE" id="PS51372">
    <property type="entry name" value="PRD_2"/>
    <property type="match status" value="2"/>
</dbReference>
<accession>A0A6G8AUD0</accession>
<feature type="domain" description="PRD" evidence="2">
    <location>
        <begin position="66"/>
        <end position="171"/>
    </location>
</feature>
<proteinExistence type="predicted"/>
<dbReference type="RefSeq" id="WP_166034814.1">
    <property type="nucleotide sequence ID" value="NZ_CP049887.1"/>
</dbReference>
<evidence type="ECO:0000259" key="2">
    <source>
        <dbReference type="PROSITE" id="PS51372"/>
    </source>
</evidence>
<keyword evidence="1" id="KW-0677">Repeat</keyword>
<dbReference type="SUPFAM" id="SSF63520">
    <property type="entry name" value="PTS-regulatory domain, PRD"/>
    <property type="match status" value="2"/>
</dbReference>
<evidence type="ECO:0000313" key="4">
    <source>
        <dbReference type="Proteomes" id="UP000501747"/>
    </source>
</evidence>